<keyword evidence="3" id="KW-0804">Transcription</keyword>
<name>A0ABT3R336_9HYPH</name>
<evidence type="ECO:0000256" key="4">
    <source>
        <dbReference type="PROSITE-ProRule" id="PRU00169"/>
    </source>
</evidence>
<evidence type="ECO:0000313" key="6">
    <source>
        <dbReference type="EMBL" id="MCX2723615.1"/>
    </source>
</evidence>
<proteinExistence type="predicted"/>
<feature type="domain" description="Response regulatory" evidence="5">
    <location>
        <begin position="2"/>
        <end position="113"/>
    </location>
</feature>
<evidence type="ECO:0000313" key="7">
    <source>
        <dbReference type="Proteomes" id="UP001300261"/>
    </source>
</evidence>
<protein>
    <submittedName>
        <fullName evidence="6">Response regulator</fullName>
    </submittedName>
</protein>
<keyword evidence="1 4" id="KW-0597">Phosphoprotein</keyword>
<evidence type="ECO:0000256" key="2">
    <source>
        <dbReference type="ARBA" id="ARBA00023015"/>
    </source>
</evidence>
<comment type="caution">
    <text evidence="6">The sequence shown here is derived from an EMBL/GenBank/DDBJ whole genome shotgun (WGS) entry which is preliminary data.</text>
</comment>
<dbReference type="InterPro" id="IPR011006">
    <property type="entry name" value="CheY-like_superfamily"/>
</dbReference>
<dbReference type="PANTHER" id="PTHR44591">
    <property type="entry name" value="STRESS RESPONSE REGULATOR PROTEIN 1"/>
    <property type="match status" value="1"/>
</dbReference>
<evidence type="ECO:0000256" key="3">
    <source>
        <dbReference type="ARBA" id="ARBA00023163"/>
    </source>
</evidence>
<dbReference type="SUPFAM" id="SSF52172">
    <property type="entry name" value="CheY-like"/>
    <property type="match status" value="1"/>
</dbReference>
<organism evidence="6 7">
    <name type="scientific">Roseibium salinum</name>
    <dbReference type="NCBI Taxonomy" id="1604349"/>
    <lineage>
        <taxon>Bacteria</taxon>
        <taxon>Pseudomonadati</taxon>
        <taxon>Pseudomonadota</taxon>
        <taxon>Alphaproteobacteria</taxon>
        <taxon>Hyphomicrobiales</taxon>
        <taxon>Stappiaceae</taxon>
        <taxon>Roseibium</taxon>
    </lineage>
</organism>
<reference evidence="6 7" key="1">
    <citation type="journal article" date="2016" name="Int. J. Syst. Evol. Microbiol.">
        <title>Labrenzia salina sp. nov., isolated from the rhizosphere of the halophyte Arthrocnemum macrostachyum.</title>
        <authorList>
            <person name="Camacho M."/>
            <person name="Redondo-Gomez S."/>
            <person name="Rodriguez-Llorente I."/>
            <person name="Rohde M."/>
            <person name="Sproer C."/>
            <person name="Schumann P."/>
            <person name="Klenk H.P."/>
            <person name="Montero-Calasanz M.D.C."/>
        </authorList>
    </citation>
    <scope>NUCLEOTIDE SEQUENCE [LARGE SCALE GENOMIC DNA]</scope>
    <source>
        <strain evidence="6 7">DSM 29163</strain>
    </source>
</reference>
<dbReference type="Gene3D" id="3.40.50.2300">
    <property type="match status" value="1"/>
</dbReference>
<dbReference type="RefSeq" id="WP_265963386.1">
    <property type="nucleotide sequence ID" value="NZ_JAPEVI010000003.1"/>
</dbReference>
<dbReference type="EMBL" id="JAPEVI010000003">
    <property type="protein sequence ID" value="MCX2723615.1"/>
    <property type="molecule type" value="Genomic_DNA"/>
</dbReference>
<accession>A0ABT3R336</accession>
<dbReference type="SMART" id="SM00448">
    <property type="entry name" value="REC"/>
    <property type="match status" value="1"/>
</dbReference>
<dbReference type="InterPro" id="IPR001789">
    <property type="entry name" value="Sig_transdc_resp-reg_receiver"/>
</dbReference>
<evidence type="ECO:0000259" key="5">
    <source>
        <dbReference type="PROSITE" id="PS50110"/>
    </source>
</evidence>
<dbReference type="Proteomes" id="UP001300261">
    <property type="component" value="Unassembled WGS sequence"/>
</dbReference>
<dbReference type="InterPro" id="IPR050595">
    <property type="entry name" value="Bact_response_regulator"/>
</dbReference>
<evidence type="ECO:0000256" key="1">
    <source>
        <dbReference type="ARBA" id="ARBA00022553"/>
    </source>
</evidence>
<dbReference type="CDD" id="cd00156">
    <property type="entry name" value="REC"/>
    <property type="match status" value="1"/>
</dbReference>
<feature type="modified residue" description="4-aspartylphosphate" evidence="4">
    <location>
        <position position="51"/>
    </location>
</feature>
<keyword evidence="2" id="KW-0805">Transcription regulation</keyword>
<keyword evidence="7" id="KW-1185">Reference proteome</keyword>
<dbReference type="PROSITE" id="PS50110">
    <property type="entry name" value="RESPONSE_REGULATORY"/>
    <property type="match status" value="1"/>
</dbReference>
<gene>
    <name evidence="6" type="ORF">ON753_14760</name>
</gene>
<sequence>MNIHIIEDDEAVADALAVALEGLEHRPVTYPDGETFLARAELASEDWVIIDLGLPGISGVDVIRKIRHLPDPPRILAITGKPQARLLTHLKALPGLKILRKPLSIEMITKAMN</sequence>
<dbReference type="Pfam" id="PF00072">
    <property type="entry name" value="Response_reg"/>
    <property type="match status" value="1"/>
</dbReference>
<dbReference type="PANTHER" id="PTHR44591:SF3">
    <property type="entry name" value="RESPONSE REGULATORY DOMAIN-CONTAINING PROTEIN"/>
    <property type="match status" value="1"/>
</dbReference>